<evidence type="ECO:0000313" key="2">
    <source>
        <dbReference type="Proteomes" id="UP001549749"/>
    </source>
</evidence>
<dbReference type="RefSeq" id="WP_354664094.1">
    <property type="nucleotide sequence ID" value="NZ_JBEXAC010000004.1"/>
</dbReference>
<name>A0ABV2TER3_9BACT</name>
<organism evidence="1 2">
    <name type="scientific">Chitinophaga defluvii</name>
    <dbReference type="NCBI Taxonomy" id="3163343"/>
    <lineage>
        <taxon>Bacteria</taxon>
        <taxon>Pseudomonadati</taxon>
        <taxon>Bacteroidota</taxon>
        <taxon>Chitinophagia</taxon>
        <taxon>Chitinophagales</taxon>
        <taxon>Chitinophagaceae</taxon>
        <taxon>Chitinophaga</taxon>
    </lineage>
</organism>
<dbReference type="InterPro" id="IPR032710">
    <property type="entry name" value="NTF2-like_dom_sf"/>
</dbReference>
<proteinExistence type="predicted"/>
<protein>
    <recommendedName>
        <fullName evidence="3">SnoaL-like aldol condensation-catalyzing enzyme</fullName>
    </recommendedName>
</protein>
<sequence length="243" mass="26897">MQHSSNKTIVLEAYKYLIGQQRTDLIDTYVSDHYIQHNPGLKDGKAGLREALTYLKQLPQPAAQQSPVIRALAADDMVFLHLDLTFGNKKLVVAELYRTEQGKLTEHWDAIQEQPATTDTAVTMTNGSTVIEDLSLTASNKAIITAFFQRLCHLPDPITIASHLSPTCIIHDPEIPAIAGRTALKMHRILAEGNFVVVQSEGKKAGTPSVFYDIYRLKNGVIAEYWCVSQAILATMPHTNGMI</sequence>
<evidence type="ECO:0000313" key="1">
    <source>
        <dbReference type="EMBL" id="MET7001522.1"/>
    </source>
</evidence>
<dbReference type="Proteomes" id="UP001549749">
    <property type="component" value="Unassembled WGS sequence"/>
</dbReference>
<comment type="caution">
    <text evidence="1">The sequence shown here is derived from an EMBL/GenBank/DDBJ whole genome shotgun (WGS) entry which is preliminary data.</text>
</comment>
<dbReference type="Gene3D" id="3.10.450.50">
    <property type="match status" value="2"/>
</dbReference>
<dbReference type="EMBL" id="JBEXAC010000004">
    <property type="protein sequence ID" value="MET7001522.1"/>
    <property type="molecule type" value="Genomic_DNA"/>
</dbReference>
<evidence type="ECO:0008006" key="3">
    <source>
        <dbReference type="Google" id="ProtNLM"/>
    </source>
</evidence>
<dbReference type="SUPFAM" id="SSF54427">
    <property type="entry name" value="NTF2-like"/>
    <property type="match status" value="2"/>
</dbReference>
<accession>A0ABV2TER3</accession>
<keyword evidence="2" id="KW-1185">Reference proteome</keyword>
<reference evidence="1 2" key="1">
    <citation type="submission" date="2024-06" db="EMBL/GenBank/DDBJ databases">
        <title>Chitinophaga defluvii sp. nov., isolated from municipal sewage.</title>
        <authorList>
            <person name="Zhang L."/>
        </authorList>
    </citation>
    <scope>NUCLEOTIDE SEQUENCE [LARGE SCALE GENOMIC DNA]</scope>
    <source>
        <strain evidence="1 2">H8</strain>
    </source>
</reference>
<gene>
    <name evidence="1" type="ORF">ABR189_29340</name>
</gene>